<gene>
    <name evidence="2" type="ORF">WMSIL1_LOCUS13867</name>
</gene>
<sequence length="83" mass="9531">MPFSFKFAHNICYLFLLLIIVIFINNVASQEPVPCAPRKISCFFCNSSKLKGCEDPFPKRDMYLPNLPTVDCYEDSILCFSLL</sequence>
<organism evidence="2 3">
    <name type="scientific">Hymenolepis diminuta</name>
    <name type="common">Rat tapeworm</name>
    <dbReference type="NCBI Taxonomy" id="6216"/>
    <lineage>
        <taxon>Eukaryota</taxon>
        <taxon>Metazoa</taxon>
        <taxon>Spiralia</taxon>
        <taxon>Lophotrochozoa</taxon>
        <taxon>Platyhelminthes</taxon>
        <taxon>Cestoda</taxon>
        <taxon>Eucestoda</taxon>
        <taxon>Cyclophyllidea</taxon>
        <taxon>Hymenolepididae</taxon>
        <taxon>Hymenolepis</taxon>
    </lineage>
</organism>
<dbReference type="Proteomes" id="UP000321570">
    <property type="component" value="Unassembled WGS sequence"/>
</dbReference>
<keyword evidence="3" id="KW-1185">Reference proteome</keyword>
<dbReference type="EMBL" id="CABIJS010000699">
    <property type="protein sequence ID" value="VUZ56151.1"/>
    <property type="molecule type" value="Genomic_DNA"/>
</dbReference>
<keyword evidence="1" id="KW-0732">Signal</keyword>
<reference evidence="2 3" key="1">
    <citation type="submission" date="2019-07" db="EMBL/GenBank/DDBJ databases">
        <authorList>
            <person name="Jastrzebski P J."/>
            <person name="Paukszto L."/>
            <person name="Jastrzebski P J."/>
        </authorList>
    </citation>
    <scope>NUCLEOTIDE SEQUENCE [LARGE SCALE GENOMIC DNA]</scope>
    <source>
        <strain evidence="2 3">WMS-il1</strain>
    </source>
</reference>
<evidence type="ECO:0000313" key="2">
    <source>
        <dbReference type="EMBL" id="VUZ56151.1"/>
    </source>
</evidence>
<name>A0A564Z9G6_HYMDI</name>
<evidence type="ECO:0000256" key="1">
    <source>
        <dbReference type="SAM" id="SignalP"/>
    </source>
</evidence>
<dbReference type="AlphaFoldDB" id="A0A564Z9G6"/>
<feature type="signal peptide" evidence="1">
    <location>
        <begin position="1"/>
        <end position="29"/>
    </location>
</feature>
<evidence type="ECO:0000313" key="3">
    <source>
        <dbReference type="Proteomes" id="UP000321570"/>
    </source>
</evidence>
<feature type="chain" id="PRO_5021827231" evidence="1">
    <location>
        <begin position="30"/>
        <end position="83"/>
    </location>
</feature>
<accession>A0A564Z9G6</accession>
<protein>
    <submittedName>
        <fullName evidence="2">Uncharacterized protein</fullName>
    </submittedName>
</protein>
<proteinExistence type="predicted"/>